<evidence type="ECO:0000313" key="3">
    <source>
        <dbReference type="EMBL" id="AXE60739.1"/>
    </source>
</evidence>
<dbReference type="KEGG" id="mpho:DA803_01395"/>
<reference evidence="3 4" key="1">
    <citation type="submission" date="2018-05" db="EMBL/GenBank/DDBJ databases">
        <title>Annotation of the Mycoplasma phocidae genome.</title>
        <authorList>
            <person name="Brown D.R."/>
            <person name="Kutish G.F."/>
            <person name="Frasca S.Jr."/>
        </authorList>
    </citation>
    <scope>NUCLEOTIDE SEQUENCE [LARGE SCALE GENOMIC DNA]</scope>
    <source>
        <strain evidence="3 4">105</strain>
    </source>
</reference>
<feature type="region of interest" description="Disordered" evidence="1">
    <location>
        <begin position="38"/>
        <end position="65"/>
    </location>
</feature>
<feature type="compositionally biased region" description="Basic and acidic residues" evidence="1">
    <location>
        <begin position="47"/>
        <end position="62"/>
    </location>
</feature>
<dbReference type="NCBIfam" id="NF045957">
    <property type="entry name" value="MHO_1590_dom"/>
    <property type="match status" value="1"/>
</dbReference>
<evidence type="ECO:0000256" key="1">
    <source>
        <dbReference type="SAM" id="MobiDB-lite"/>
    </source>
</evidence>
<name>A0A2Z5IPT8_9BACT</name>
<keyword evidence="2" id="KW-1133">Transmembrane helix</keyword>
<evidence type="ECO:0000256" key="2">
    <source>
        <dbReference type="SAM" id="Phobius"/>
    </source>
</evidence>
<protein>
    <submittedName>
        <fullName evidence="3">Uncharacterized protein</fullName>
    </submittedName>
</protein>
<dbReference type="OrthoDB" id="398775at2"/>
<gene>
    <name evidence="3" type="ORF">DA803_01395</name>
</gene>
<organism evidence="3 4">
    <name type="scientific">[Mycoplasma] phocae</name>
    <dbReference type="NCBI Taxonomy" id="142651"/>
    <lineage>
        <taxon>Bacteria</taxon>
        <taxon>Bacillati</taxon>
        <taxon>Mycoplasmatota</taxon>
        <taxon>Mycoplasmoidales</taxon>
        <taxon>Metamycoplasmataceae</taxon>
        <taxon>Metamycoplasma</taxon>
    </lineage>
</organism>
<dbReference type="EMBL" id="CP029295">
    <property type="protein sequence ID" value="AXE60739.1"/>
    <property type="molecule type" value="Genomic_DNA"/>
</dbReference>
<dbReference type="AlphaFoldDB" id="A0A2Z5IPT8"/>
<feature type="transmembrane region" description="Helical" evidence="2">
    <location>
        <begin position="6"/>
        <end position="30"/>
    </location>
</feature>
<keyword evidence="4" id="KW-1185">Reference proteome</keyword>
<keyword evidence="2" id="KW-0472">Membrane</keyword>
<dbReference type="Proteomes" id="UP000252477">
    <property type="component" value="Chromosome"/>
</dbReference>
<accession>A0A2Z5IPT8</accession>
<proteinExistence type="predicted"/>
<keyword evidence="2" id="KW-0812">Transmembrane</keyword>
<sequence>MSRKKILIGLSVGILGIAAIGGTVAAFFLINKKNNKPNQKIDNQGVKPEDTQNLKPNERDKETIDEDIDDNGEEIIKDIDKPSKKRKIIETPWKEVFPEIKSEDYYDYLNFKDGQGWIDENMITVIIKDILNRMTVTDGKIKYAYKQIDNQNVIISLYWQNQTRKSFVSYKISINKL</sequence>
<evidence type="ECO:0000313" key="4">
    <source>
        <dbReference type="Proteomes" id="UP000252477"/>
    </source>
</evidence>